<dbReference type="STRING" id="1406858.GCA_000710895_03451"/>
<gene>
    <name evidence="2" type="ORF">NCTC1934_01358</name>
</gene>
<evidence type="ECO:0008006" key="4">
    <source>
        <dbReference type="Google" id="ProtNLM"/>
    </source>
</evidence>
<sequence length="211" mass="22123">MKTEKLLTAGALATPVFFAIALAQAFIRDGFDLSRHMISQLALGELGWLQIANFVGTGVLFVLGALGLRRALADGIGHIWIPRLVAVFGAGLIAAGVFVCDPVKGYPVGEPDTLTWHGMAHGAAATISGFALVAVNVILTRRYLRADRKAMAAVTIAITAAFMILPAALPAQVSMVFAAVSFLAWGWISLLAASLLPANRAAGVTREPQFA</sequence>
<evidence type="ECO:0000256" key="1">
    <source>
        <dbReference type="SAM" id="Phobius"/>
    </source>
</evidence>
<dbReference type="Pfam" id="PF06197">
    <property type="entry name" value="DUF998"/>
    <property type="match status" value="1"/>
</dbReference>
<dbReference type="OrthoDB" id="8159487at2"/>
<dbReference type="Proteomes" id="UP000255467">
    <property type="component" value="Unassembled WGS sequence"/>
</dbReference>
<feature type="transmembrane region" description="Helical" evidence="1">
    <location>
        <begin position="47"/>
        <end position="68"/>
    </location>
</feature>
<keyword evidence="1" id="KW-1133">Transmembrane helix</keyword>
<keyword evidence="3" id="KW-1185">Reference proteome</keyword>
<evidence type="ECO:0000313" key="2">
    <source>
        <dbReference type="EMBL" id="SUA73990.1"/>
    </source>
</evidence>
<dbReference type="InterPro" id="IPR009339">
    <property type="entry name" value="DUF998"/>
</dbReference>
<dbReference type="EMBL" id="UGRY01000002">
    <property type="protein sequence ID" value="SUA73990.1"/>
    <property type="molecule type" value="Genomic_DNA"/>
</dbReference>
<name>A0A378YBS2_9NOCA</name>
<feature type="transmembrane region" description="Helical" evidence="1">
    <location>
        <begin position="119"/>
        <end position="139"/>
    </location>
</feature>
<keyword evidence="1" id="KW-0472">Membrane</keyword>
<dbReference type="AlphaFoldDB" id="A0A378YBS2"/>
<evidence type="ECO:0000313" key="3">
    <source>
        <dbReference type="Proteomes" id="UP000255467"/>
    </source>
</evidence>
<dbReference type="RefSeq" id="WP_051037839.1">
    <property type="nucleotide sequence ID" value="NZ_UGRY01000002.1"/>
</dbReference>
<feature type="transmembrane region" description="Helical" evidence="1">
    <location>
        <begin position="80"/>
        <end position="99"/>
    </location>
</feature>
<organism evidence="2 3">
    <name type="scientific">Nocardia otitidiscaviarum</name>
    <dbReference type="NCBI Taxonomy" id="1823"/>
    <lineage>
        <taxon>Bacteria</taxon>
        <taxon>Bacillati</taxon>
        <taxon>Actinomycetota</taxon>
        <taxon>Actinomycetes</taxon>
        <taxon>Mycobacteriales</taxon>
        <taxon>Nocardiaceae</taxon>
        <taxon>Nocardia</taxon>
    </lineage>
</organism>
<reference evidence="2 3" key="1">
    <citation type="submission" date="2018-06" db="EMBL/GenBank/DDBJ databases">
        <authorList>
            <consortium name="Pathogen Informatics"/>
            <person name="Doyle S."/>
        </authorList>
    </citation>
    <scope>NUCLEOTIDE SEQUENCE [LARGE SCALE GENOMIC DNA]</scope>
    <source>
        <strain evidence="2 3">NCTC1934</strain>
    </source>
</reference>
<feature type="transmembrane region" description="Helical" evidence="1">
    <location>
        <begin position="151"/>
        <end position="169"/>
    </location>
</feature>
<accession>A0A378YBS2</accession>
<keyword evidence="1" id="KW-0812">Transmembrane</keyword>
<proteinExistence type="predicted"/>
<feature type="transmembrane region" description="Helical" evidence="1">
    <location>
        <begin position="175"/>
        <end position="196"/>
    </location>
</feature>
<protein>
    <recommendedName>
        <fullName evidence="4">DUF998 domain-containing protein</fullName>
    </recommendedName>
</protein>